<keyword evidence="1" id="KW-1133">Transmembrane helix</keyword>
<sequence length="74" mass="8111">MQSRLVSSHLKKGFFAVFVSSCSTRKKGSRMEGAGLMVLKLQSRGYVDAVLAVLLLLYLLCLCIFSAVRSSLKP</sequence>
<keyword evidence="1" id="KW-0812">Transmembrane</keyword>
<proteinExistence type="predicted"/>
<feature type="transmembrane region" description="Helical" evidence="1">
    <location>
        <begin position="49"/>
        <end position="68"/>
    </location>
</feature>
<evidence type="ECO:0000256" key="1">
    <source>
        <dbReference type="SAM" id="Phobius"/>
    </source>
</evidence>
<dbReference type="Proteomes" id="UP001374584">
    <property type="component" value="Unassembled WGS sequence"/>
</dbReference>
<name>A0AAN9QP82_PHACN</name>
<gene>
    <name evidence="2" type="ORF">VNO80_26016</name>
</gene>
<dbReference type="AlphaFoldDB" id="A0AAN9QP82"/>
<evidence type="ECO:0000313" key="3">
    <source>
        <dbReference type="Proteomes" id="UP001374584"/>
    </source>
</evidence>
<keyword evidence="3" id="KW-1185">Reference proteome</keyword>
<organism evidence="2 3">
    <name type="scientific">Phaseolus coccineus</name>
    <name type="common">Scarlet runner bean</name>
    <name type="synonym">Phaseolus multiflorus</name>
    <dbReference type="NCBI Taxonomy" id="3886"/>
    <lineage>
        <taxon>Eukaryota</taxon>
        <taxon>Viridiplantae</taxon>
        <taxon>Streptophyta</taxon>
        <taxon>Embryophyta</taxon>
        <taxon>Tracheophyta</taxon>
        <taxon>Spermatophyta</taxon>
        <taxon>Magnoliopsida</taxon>
        <taxon>eudicotyledons</taxon>
        <taxon>Gunneridae</taxon>
        <taxon>Pentapetalae</taxon>
        <taxon>rosids</taxon>
        <taxon>fabids</taxon>
        <taxon>Fabales</taxon>
        <taxon>Fabaceae</taxon>
        <taxon>Papilionoideae</taxon>
        <taxon>50 kb inversion clade</taxon>
        <taxon>NPAAA clade</taxon>
        <taxon>indigoferoid/millettioid clade</taxon>
        <taxon>Phaseoleae</taxon>
        <taxon>Phaseolus</taxon>
    </lineage>
</organism>
<keyword evidence="1" id="KW-0472">Membrane</keyword>
<evidence type="ECO:0008006" key="4">
    <source>
        <dbReference type="Google" id="ProtNLM"/>
    </source>
</evidence>
<dbReference type="EMBL" id="JAYMYR010000009">
    <property type="protein sequence ID" value="KAK7343054.1"/>
    <property type="molecule type" value="Genomic_DNA"/>
</dbReference>
<comment type="caution">
    <text evidence="2">The sequence shown here is derived from an EMBL/GenBank/DDBJ whole genome shotgun (WGS) entry which is preliminary data.</text>
</comment>
<reference evidence="2 3" key="1">
    <citation type="submission" date="2024-01" db="EMBL/GenBank/DDBJ databases">
        <title>The genomes of 5 underutilized Papilionoideae crops provide insights into root nodulation and disease resistanc.</title>
        <authorList>
            <person name="Jiang F."/>
        </authorList>
    </citation>
    <scope>NUCLEOTIDE SEQUENCE [LARGE SCALE GENOMIC DNA]</scope>
    <source>
        <strain evidence="2">JINMINGXINNONG_FW02</strain>
        <tissue evidence="2">Leaves</tissue>
    </source>
</reference>
<accession>A0AAN9QP82</accession>
<protein>
    <recommendedName>
        <fullName evidence="4">Transmembrane protein</fullName>
    </recommendedName>
</protein>
<evidence type="ECO:0000313" key="2">
    <source>
        <dbReference type="EMBL" id="KAK7343054.1"/>
    </source>
</evidence>